<dbReference type="GO" id="GO:0046394">
    <property type="term" value="P:carboxylic acid biosynthetic process"/>
    <property type="evidence" value="ECO:0007669"/>
    <property type="project" value="UniProtKB-ARBA"/>
</dbReference>
<organism evidence="2 3">
    <name type="scientific">Phototrophicus methaneseepsis</name>
    <dbReference type="NCBI Taxonomy" id="2710758"/>
    <lineage>
        <taxon>Bacteria</taxon>
        <taxon>Bacillati</taxon>
        <taxon>Chloroflexota</taxon>
        <taxon>Candidatus Thermofontia</taxon>
        <taxon>Phototrophicales</taxon>
        <taxon>Phototrophicaceae</taxon>
        <taxon>Phototrophicus</taxon>
    </lineage>
</organism>
<gene>
    <name evidence="2" type="ORF">G4Y79_11015</name>
</gene>
<dbReference type="InterPro" id="IPR043131">
    <property type="entry name" value="BCAT-like_N"/>
</dbReference>
<evidence type="ECO:0000256" key="1">
    <source>
        <dbReference type="ARBA" id="ARBA00009320"/>
    </source>
</evidence>
<comment type="similarity">
    <text evidence="1">Belongs to the class-IV pyridoxal-phosphate-dependent aminotransferase family.</text>
</comment>
<reference evidence="2 3" key="1">
    <citation type="submission" date="2020-02" db="EMBL/GenBank/DDBJ databases">
        <authorList>
            <person name="Zheng R.K."/>
            <person name="Sun C.M."/>
        </authorList>
    </citation>
    <scope>NUCLEOTIDE SEQUENCE [LARGE SCALE GENOMIC DNA]</scope>
    <source>
        <strain evidence="3">rifampicinis</strain>
    </source>
</reference>
<proteinExistence type="inferred from homology"/>
<protein>
    <submittedName>
        <fullName evidence="2">Aminotransferase class IV family protein</fullName>
    </submittedName>
</protein>
<dbReference type="RefSeq" id="WP_195172933.1">
    <property type="nucleotide sequence ID" value="NZ_CP062983.1"/>
</dbReference>
<keyword evidence="2" id="KW-0032">Aminotransferase</keyword>
<sequence>MPCYIRRLTPDGLQPVNYEADSLAEAAQYEPDNGVYTVANSFNKTQVLKIDAHLDRLEDSARRANIPLQLDRQHLRSALRQMILEANFGDVRFRVTVSAQSPGTFILSIEPFAPPNTALIEQGVRCITAPNSARESAETKSTHWMHARKALQEAMPSDIYDTFLLDVNGYIMEGLGANFYAIFKDELRTANSGVLQGISRQIVLEVAPAIIHVNAKAVHKTQISRFTEAFLTSSSRGIIPVVEIDGIIIGDGKPGPNTLALRDAYQRWVHTHLEEL</sequence>
<dbReference type="Gene3D" id="3.20.10.10">
    <property type="entry name" value="D-amino Acid Aminotransferase, subunit A, domain 2"/>
    <property type="match status" value="1"/>
</dbReference>
<keyword evidence="2" id="KW-0808">Transferase</keyword>
<evidence type="ECO:0000313" key="2">
    <source>
        <dbReference type="EMBL" id="QPC84870.1"/>
    </source>
</evidence>
<dbReference type="EMBL" id="CP062983">
    <property type="protein sequence ID" value="QPC84870.1"/>
    <property type="molecule type" value="Genomic_DNA"/>
</dbReference>
<dbReference type="PANTHER" id="PTHR42743:SF11">
    <property type="entry name" value="AMINODEOXYCHORISMATE LYASE"/>
    <property type="match status" value="1"/>
</dbReference>
<dbReference type="InterPro" id="IPR043132">
    <property type="entry name" value="BCAT-like_C"/>
</dbReference>
<name>A0A7S8IFL9_9CHLR</name>
<dbReference type="Proteomes" id="UP000594468">
    <property type="component" value="Chromosome"/>
</dbReference>
<dbReference type="PANTHER" id="PTHR42743">
    <property type="entry name" value="AMINO-ACID AMINOTRANSFERASE"/>
    <property type="match status" value="1"/>
</dbReference>
<dbReference type="InterPro" id="IPR036038">
    <property type="entry name" value="Aminotransferase-like"/>
</dbReference>
<dbReference type="Pfam" id="PF01063">
    <property type="entry name" value="Aminotran_4"/>
    <property type="match status" value="1"/>
</dbReference>
<dbReference type="GO" id="GO:0008483">
    <property type="term" value="F:transaminase activity"/>
    <property type="evidence" value="ECO:0007669"/>
    <property type="project" value="UniProtKB-KW"/>
</dbReference>
<dbReference type="KEGG" id="pmet:G4Y79_11015"/>
<dbReference type="SUPFAM" id="SSF56752">
    <property type="entry name" value="D-aminoacid aminotransferase-like PLP-dependent enzymes"/>
    <property type="match status" value="1"/>
</dbReference>
<dbReference type="AlphaFoldDB" id="A0A7S8IFL9"/>
<dbReference type="InterPro" id="IPR050571">
    <property type="entry name" value="Class-IV_PLP-Dep_Aminotrnsfr"/>
</dbReference>
<evidence type="ECO:0000313" key="3">
    <source>
        <dbReference type="Proteomes" id="UP000594468"/>
    </source>
</evidence>
<dbReference type="Gene3D" id="3.30.470.10">
    <property type="match status" value="1"/>
</dbReference>
<dbReference type="InterPro" id="IPR001544">
    <property type="entry name" value="Aminotrans_IV"/>
</dbReference>
<accession>A0A7S8IFL9</accession>
<keyword evidence="3" id="KW-1185">Reference proteome</keyword>
<dbReference type="CDD" id="cd00449">
    <property type="entry name" value="PLPDE_IV"/>
    <property type="match status" value="1"/>
</dbReference>